<dbReference type="Pfam" id="PF00043">
    <property type="entry name" value="GST_C"/>
    <property type="match status" value="1"/>
</dbReference>
<dbReference type="InterPro" id="IPR010987">
    <property type="entry name" value="Glutathione-S-Trfase_C-like"/>
</dbReference>
<dbReference type="PROSITE" id="PS50405">
    <property type="entry name" value="GST_CTER"/>
    <property type="match status" value="1"/>
</dbReference>
<dbReference type="HOGENOM" id="CLU_011226_5_5_1"/>
<protein>
    <recommendedName>
        <fullName evidence="1">glutathione transferase</fullName>
        <ecNumber evidence="1">2.5.1.18</ecNumber>
    </recommendedName>
</protein>
<sequence>MQGLLDALNGYEETLSRQNYLAGNEITLVDLYHLPYGEMLSNSRINVMFTIGPNVSRWWTEISSRPAWLAIKNGIPLQG</sequence>
<dbReference type="OrthoDB" id="249703at2759"/>
<proteinExistence type="predicted"/>
<dbReference type="GO" id="GO:0005737">
    <property type="term" value="C:cytoplasm"/>
    <property type="evidence" value="ECO:0007669"/>
    <property type="project" value="TreeGrafter"/>
</dbReference>
<dbReference type="EMBL" id="KN834775">
    <property type="protein sequence ID" value="KIK60435.1"/>
    <property type="molecule type" value="Genomic_DNA"/>
</dbReference>
<reference evidence="5 6" key="1">
    <citation type="submission" date="2014-04" db="EMBL/GenBank/DDBJ databases">
        <title>Evolutionary Origins and Diversification of the Mycorrhizal Mutualists.</title>
        <authorList>
            <consortium name="DOE Joint Genome Institute"/>
            <consortium name="Mycorrhizal Genomics Consortium"/>
            <person name="Kohler A."/>
            <person name="Kuo A."/>
            <person name="Nagy L.G."/>
            <person name="Floudas D."/>
            <person name="Copeland A."/>
            <person name="Barry K.W."/>
            <person name="Cichocki N."/>
            <person name="Veneault-Fourrey C."/>
            <person name="LaButti K."/>
            <person name="Lindquist E.A."/>
            <person name="Lipzen A."/>
            <person name="Lundell T."/>
            <person name="Morin E."/>
            <person name="Murat C."/>
            <person name="Riley R."/>
            <person name="Ohm R."/>
            <person name="Sun H."/>
            <person name="Tunlid A."/>
            <person name="Henrissat B."/>
            <person name="Grigoriev I.V."/>
            <person name="Hibbett D.S."/>
            <person name="Martin F."/>
        </authorList>
    </citation>
    <scope>NUCLEOTIDE SEQUENCE [LARGE SCALE GENOMIC DNA]</scope>
    <source>
        <strain evidence="5 6">FD-317 M1</strain>
    </source>
</reference>
<dbReference type="AlphaFoldDB" id="A0A0D0B9S6"/>
<evidence type="ECO:0000259" key="4">
    <source>
        <dbReference type="PROSITE" id="PS50405"/>
    </source>
</evidence>
<dbReference type="GO" id="GO:0004364">
    <property type="term" value="F:glutathione transferase activity"/>
    <property type="evidence" value="ECO:0007669"/>
    <property type="project" value="UniProtKB-EC"/>
</dbReference>
<dbReference type="SUPFAM" id="SSF47616">
    <property type="entry name" value="GST C-terminal domain-like"/>
    <property type="match status" value="1"/>
</dbReference>
<dbReference type="EC" id="2.5.1.18" evidence="1"/>
<dbReference type="InterPro" id="IPR036282">
    <property type="entry name" value="Glutathione-S-Trfase_C_sf"/>
</dbReference>
<name>A0A0D0B9S6_9AGAR</name>
<evidence type="ECO:0000313" key="5">
    <source>
        <dbReference type="EMBL" id="KIK60435.1"/>
    </source>
</evidence>
<dbReference type="GO" id="GO:0043295">
    <property type="term" value="F:glutathione binding"/>
    <property type="evidence" value="ECO:0007669"/>
    <property type="project" value="TreeGrafter"/>
</dbReference>
<evidence type="ECO:0000313" key="6">
    <source>
        <dbReference type="Proteomes" id="UP000053593"/>
    </source>
</evidence>
<evidence type="ECO:0000256" key="3">
    <source>
        <dbReference type="ARBA" id="ARBA00047960"/>
    </source>
</evidence>
<keyword evidence="2" id="KW-0808">Transferase</keyword>
<dbReference type="PANTHER" id="PTHR43900">
    <property type="entry name" value="GLUTATHIONE S-TRANSFERASE RHO"/>
    <property type="match status" value="1"/>
</dbReference>
<dbReference type="Proteomes" id="UP000053593">
    <property type="component" value="Unassembled WGS sequence"/>
</dbReference>
<accession>A0A0D0B9S6</accession>
<evidence type="ECO:0000256" key="2">
    <source>
        <dbReference type="ARBA" id="ARBA00022679"/>
    </source>
</evidence>
<gene>
    <name evidence="5" type="ORF">GYMLUDRAFT_43750</name>
</gene>
<keyword evidence="6" id="KW-1185">Reference proteome</keyword>
<dbReference type="InterPro" id="IPR004046">
    <property type="entry name" value="GST_C"/>
</dbReference>
<dbReference type="PANTHER" id="PTHR43900:SF3">
    <property type="entry name" value="GLUTATHIONE S-TRANSFERASE RHO"/>
    <property type="match status" value="1"/>
</dbReference>
<comment type="catalytic activity">
    <reaction evidence="3">
        <text>RX + glutathione = an S-substituted glutathione + a halide anion + H(+)</text>
        <dbReference type="Rhea" id="RHEA:16437"/>
        <dbReference type="ChEBI" id="CHEBI:15378"/>
        <dbReference type="ChEBI" id="CHEBI:16042"/>
        <dbReference type="ChEBI" id="CHEBI:17792"/>
        <dbReference type="ChEBI" id="CHEBI:57925"/>
        <dbReference type="ChEBI" id="CHEBI:90779"/>
        <dbReference type="EC" id="2.5.1.18"/>
    </reaction>
</comment>
<feature type="domain" description="GST C-terminal" evidence="4">
    <location>
        <begin position="1"/>
        <end position="79"/>
    </location>
</feature>
<dbReference type="Gene3D" id="1.20.1050.10">
    <property type="match status" value="1"/>
</dbReference>
<dbReference type="GO" id="GO:0006749">
    <property type="term" value="P:glutathione metabolic process"/>
    <property type="evidence" value="ECO:0007669"/>
    <property type="project" value="TreeGrafter"/>
</dbReference>
<organism evidence="5 6">
    <name type="scientific">Collybiopsis luxurians FD-317 M1</name>
    <dbReference type="NCBI Taxonomy" id="944289"/>
    <lineage>
        <taxon>Eukaryota</taxon>
        <taxon>Fungi</taxon>
        <taxon>Dikarya</taxon>
        <taxon>Basidiomycota</taxon>
        <taxon>Agaricomycotina</taxon>
        <taxon>Agaricomycetes</taxon>
        <taxon>Agaricomycetidae</taxon>
        <taxon>Agaricales</taxon>
        <taxon>Marasmiineae</taxon>
        <taxon>Omphalotaceae</taxon>
        <taxon>Collybiopsis</taxon>
        <taxon>Collybiopsis luxurians</taxon>
    </lineage>
</organism>
<evidence type="ECO:0000256" key="1">
    <source>
        <dbReference type="ARBA" id="ARBA00012452"/>
    </source>
</evidence>